<evidence type="ECO:0000256" key="4">
    <source>
        <dbReference type="ARBA" id="ARBA00023163"/>
    </source>
</evidence>
<dbReference type="InterPro" id="IPR013249">
    <property type="entry name" value="RNA_pol_sigma70_r4_t2"/>
</dbReference>
<dbReference type="InterPro" id="IPR039425">
    <property type="entry name" value="RNA_pol_sigma-70-like"/>
</dbReference>
<keyword evidence="3" id="KW-0731">Sigma factor</keyword>
<dbReference type="InterPro" id="IPR013325">
    <property type="entry name" value="RNA_pol_sigma_r2"/>
</dbReference>
<feature type="domain" description="RNA polymerase sigma factor 70 region 4 type 2" evidence="6">
    <location>
        <begin position="114"/>
        <end position="166"/>
    </location>
</feature>
<dbReference type="NCBIfam" id="NF009180">
    <property type="entry name" value="PRK12528.1"/>
    <property type="match status" value="1"/>
</dbReference>
<dbReference type="InterPro" id="IPR007627">
    <property type="entry name" value="RNA_pol_sigma70_r2"/>
</dbReference>
<evidence type="ECO:0000259" key="5">
    <source>
        <dbReference type="Pfam" id="PF04542"/>
    </source>
</evidence>
<dbReference type="Proteomes" id="UP000270342">
    <property type="component" value="Unassembled WGS sequence"/>
</dbReference>
<dbReference type="EMBL" id="RBZU01000002">
    <property type="protein sequence ID" value="RKP57896.1"/>
    <property type="molecule type" value="Genomic_DNA"/>
</dbReference>
<dbReference type="InterPro" id="IPR013324">
    <property type="entry name" value="RNA_pol_sigma_r3/r4-like"/>
</dbReference>
<comment type="caution">
    <text evidence="7">The sequence shown here is derived from an EMBL/GenBank/DDBJ whole genome shotgun (WGS) entry which is preliminary data.</text>
</comment>
<dbReference type="GO" id="GO:0016987">
    <property type="term" value="F:sigma factor activity"/>
    <property type="evidence" value="ECO:0007669"/>
    <property type="project" value="UniProtKB-KW"/>
</dbReference>
<keyword evidence="2" id="KW-0805">Transcription regulation</keyword>
<dbReference type="AlphaFoldDB" id="A0A494Y5C7"/>
<organism evidence="7 8">
    <name type="scientific">Pararobbsia silviterrae</name>
    <dbReference type="NCBI Taxonomy" id="1792498"/>
    <lineage>
        <taxon>Bacteria</taxon>
        <taxon>Pseudomonadati</taxon>
        <taxon>Pseudomonadota</taxon>
        <taxon>Betaproteobacteria</taxon>
        <taxon>Burkholderiales</taxon>
        <taxon>Burkholderiaceae</taxon>
        <taxon>Pararobbsia</taxon>
    </lineage>
</organism>
<dbReference type="SUPFAM" id="SSF88659">
    <property type="entry name" value="Sigma3 and sigma4 domains of RNA polymerase sigma factors"/>
    <property type="match status" value="1"/>
</dbReference>
<evidence type="ECO:0000313" key="7">
    <source>
        <dbReference type="EMBL" id="RKP57896.1"/>
    </source>
</evidence>
<dbReference type="Gene3D" id="1.10.1740.10">
    <property type="match status" value="1"/>
</dbReference>
<accession>A0A494Y5C7</accession>
<dbReference type="Gene3D" id="1.10.10.10">
    <property type="entry name" value="Winged helix-like DNA-binding domain superfamily/Winged helix DNA-binding domain"/>
    <property type="match status" value="1"/>
</dbReference>
<dbReference type="NCBIfam" id="TIGR02937">
    <property type="entry name" value="sigma70-ECF"/>
    <property type="match status" value="1"/>
</dbReference>
<protein>
    <submittedName>
        <fullName evidence="7">Sigma-70 family RNA polymerase sigma factor</fullName>
    </submittedName>
</protein>
<evidence type="ECO:0000313" key="8">
    <source>
        <dbReference type="Proteomes" id="UP000270342"/>
    </source>
</evidence>
<evidence type="ECO:0000256" key="2">
    <source>
        <dbReference type="ARBA" id="ARBA00023015"/>
    </source>
</evidence>
<dbReference type="PANTHER" id="PTHR43133:SF63">
    <property type="entry name" value="RNA POLYMERASE SIGMA FACTOR FECI-RELATED"/>
    <property type="match status" value="1"/>
</dbReference>
<sequence length="171" mass="19438">MIGRCIVDKIEGTVAGALYVDHHSWLFGWLRKRTGNREQAADLAHDTFLRILLKSEPVSIDEPRSYLTVIAKGLLANQWRRHEIERAYLDRLATIPESFAPSPEDRALILESLLEIDAALSQLPDKARTTFLLAQLDHLGYAEIALKLGISLRTVKRYMVLAFEQCLLKLE</sequence>
<dbReference type="Pfam" id="PF08281">
    <property type="entry name" value="Sigma70_r4_2"/>
    <property type="match status" value="1"/>
</dbReference>
<name>A0A494Y5C7_9BURK</name>
<dbReference type="InterPro" id="IPR036388">
    <property type="entry name" value="WH-like_DNA-bd_sf"/>
</dbReference>
<feature type="domain" description="RNA polymerase sigma-70 region 2" evidence="5">
    <location>
        <begin position="18"/>
        <end position="82"/>
    </location>
</feature>
<keyword evidence="4" id="KW-0804">Transcription</keyword>
<dbReference type="Pfam" id="PF04542">
    <property type="entry name" value="Sigma70_r2"/>
    <property type="match status" value="1"/>
</dbReference>
<dbReference type="SUPFAM" id="SSF88946">
    <property type="entry name" value="Sigma2 domain of RNA polymerase sigma factors"/>
    <property type="match status" value="1"/>
</dbReference>
<gene>
    <name evidence="7" type="ORF">D7S86_06620</name>
</gene>
<keyword evidence="8" id="KW-1185">Reference proteome</keyword>
<comment type="similarity">
    <text evidence="1">Belongs to the sigma-70 factor family. ECF subfamily.</text>
</comment>
<proteinExistence type="inferred from homology"/>
<dbReference type="InterPro" id="IPR014284">
    <property type="entry name" value="RNA_pol_sigma-70_dom"/>
</dbReference>
<dbReference type="OrthoDB" id="8654550at2"/>
<dbReference type="PANTHER" id="PTHR43133">
    <property type="entry name" value="RNA POLYMERASE ECF-TYPE SIGMA FACTO"/>
    <property type="match status" value="1"/>
</dbReference>
<evidence type="ECO:0000256" key="3">
    <source>
        <dbReference type="ARBA" id="ARBA00023082"/>
    </source>
</evidence>
<dbReference type="GO" id="GO:0003677">
    <property type="term" value="F:DNA binding"/>
    <property type="evidence" value="ECO:0007669"/>
    <property type="project" value="InterPro"/>
</dbReference>
<reference evidence="7 8" key="1">
    <citation type="submission" date="2018-10" db="EMBL/GenBank/DDBJ databases">
        <title>Robbsia sp. DHC34, isolated from soil.</title>
        <authorList>
            <person name="Gao Z.-H."/>
            <person name="Qiu L.-H."/>
        </authorList>
    </citation>
    <scope>NUCLEOTIDE SEQUENCE [LARGE SCALE GENOMIC DNA]</scope>
    <source>
        <strain evidence="7 8">DHC34</strain>
    </source>
</reference>
<evidence type="ECO:0000259" key="6">
    <source>
        <dbReference type="Pfam" id="PF08281"/>
    </source>
</evidence>
<dbReference type="GO" id="GO:0006352">
    <property type="term" value="P:DNA-templated transcription initiation"/>
    <property type="evidence" value="ECO:0007669"/>
    <property type="project" value="InterPro"/>
</dbReference>
<evidence type="ECO:0000256" key="1">
    <source>
        <dbReference type="ARBA" id="ARBA00010641"/>
    </source>
</evidence>